<dbReference type="RefSeq" id="WP_373635722.1">
    <property type="nucleotide sequence ID" value="NZ_CP151767.2"/>
</dbReference>
<gene>
    <name evidence="2" type="ORF">AABB31_23130</name>
</gene>
<evidence type="ECO:0000313" key="2">
    <source>
        <dbReference type="EMBL" id="XFU26780.1"/>
    </source>
</evidence>
<keyword evidence="3" id="KW-1185">Reference proteome</keyword>
<name>A0ABZ3JC54_9RHOB</name>
<reference evidence="3" key="1">
    <citation type="submission" date="2024-04" db="EMBL/GenBank/DDBJ databases">
        <title>Phylogenomic analyses of a clade within the roseobacter group suggest taxonomic reassignments of species of the genera Aestuariivita, Citreicella, Loktanella, Nautella, Pelagibaca, Ruegeria, Thalassobius, Thiobacimonas and Tropicibacter, and the proposal o.</title>
        <authorList>
            <person name="Jeon C.O."/>
        </authorList>
    </citation>
    <scope>NUCLEOTIDE SEQUENCE [LARGE SCALE GENOMIC DNA]</scope>
    <source>
        <strain evidence="3">SS1-5</strain>
    </source>
</reference>
<dbReference type="Proteomes" id="UP001470809">
    <property type="component" value="Chromosome"/>
</dbReference>
<protein>
    <submittedName>
        <fullName evidence="2">Virulence factor SrfC family protein</fullName>
    </submittedName>
</protein>
<accession>A0ABZ3JC54</accession>
<proteinExistence type="predicted"/>
<dbReference type="InterPro" id="IPR017030">
    <property type="entry name" value="Vir_effector_SfrC"/>
</dbReference>
<organism evidence="2 3">
    <name type="scientific">Yoonia rhodophyticola</name>
    <dbReference type="NCBI Taxonomy" id="3137370"/>
    <lineage>
        <taxon>Bacteria</taxon>
        <taxon>Pseudomonadati</taxon>
        <taxon>Pseudomonadota</taxon>
        <taxon>Alphaproteobacteria</taxon>
        <taxon>Rhodobacterales</taxon>
        <taxon>Paracoccaceae</taxon>
        <taxon>Yoonia</taxon>
    </lineage>
</organism>
<dbReference type="PIRSF" id="PIRSF034586">
    <property type="entry name" value="Vir_effector_SfrC"/>
    <property type="match status" value="1"/>
</dbReference>
<dbReference type="EMBL" id="CP151767">
    <property type="protein sequence ID" value="XFU26780.1"/>
    <property type="molecule type" value="Genomic_DNA"/>
</dbReference>
<evidence type="ECO:0000313" key="3">
    <source>
        <dbReference type="Proteomes" id="UP001470809"/>
    </source>
</evidence>
<feature type="compositionally biased region" description="Low complexity" evidence="1">
    <location>
        <begin position="661"/>
        <end position="670"/>
    </location>
</feature>
<sequence>MSEAQTDGQTALIARCNTFIEQTKAGIDWVKLEENAETVGVQRESIERNFRRSIRRAGKLRDAAGTNMAVSVFGPSQNGKSFLVSVLARPENKPLISAFNDPDGALSYIRDINPAGEGESTGLVTRFTMERGQTPAGYPIMLQMLTVSDMVQTIGNTFFMDGDQSEQSPEVSDIAAHVGKFADRAKAGGLTNNGLTEDDVWEIADYVERNFKSYAYANALAPFWPEAAKIAPALPLADLGSFFAIVWGNHKEFTQVFQRLVEGLSKIGFATTAYAPMAALVPRQSSIIDVAQLYLLDKDDTSMLELSLPDGQTMSLQRSVVSALTAEFVLPMQDLPDPMFQQTDLLDFPGARNRFSDPLERTFVDPEGGIGRLLLRGKVAYLFDRYVEDQKINAMLLCIRDSNMDTIDLPRLIENWIGLTQGATPQMRQQAACILFFVMTFFDNHLVDSAAASEDSFRFEKRVDESLLKGFRSGDWIAEWTPGQKFNNCYWMRNPNYPAEPFFTYDRTQDPWLETSNPDKAGRLAELRNGCLSAPLVQAHFADPEAAWDAAMTANDGGVSYLKTNLRPVCKLDRKLDQINVQVAALEESVASTLRPMYVSDDFEKRRKEKQRAADAVLDGLLTSLDRRNFAQFLAEMMVDSDVVVDEMSKVPGNIRISNAAGSASAATESSTRRLLPRRGQAAPPPPAEDAPAGELQTMTRAEFQTQVVLKNWFDRLEALKRDRELFKTYGLTREAMTDLAAEMVQASRRIDLQGAIRKQLDDSGYGLTLDGQARPAALLACERLNRFVTTLGLEDVAPTDRPVIEPHPDDPGADAVTVFAPRPVRSSVMDLPQTPRPTLTDFFQNWAHALDYAFVENASFLGGGQVNSTQNRALGAILHELSGEEE</sequence>
<dbReference type="Pfam" id="PF10139">
    <property type="entry name" value="Virul_Fac"/>
    <property type="match status" value="1"/>
</dbReference>
<evidence type="ECO:0000256" key="1">
    <source>
        <dbReference type="SAM" id="MobiDB-lite"/>
    </source>
</evidence>
<reference evidence="2 3" key="2">
    <citation type="submission" date="2024-08" db="EMBL/GenBank/DDBJ databases">
        <title>Phylogenomic analyses of a clade within the roseobacter group suggest taxonomic reassignments of species of the genera Aestuariivita, Citreicella, Loktanella, Nautella, Pelagibaca, Ruegeria, Thalassobius, Thiobacimonas and Tropicibacter, and the proposal o.</title>
        <authorList>
            <person name="Jeon C.O."/>
        </authorList>
    </citation>
    <scope>NUCLEOTIDE SEQUENCE [LARGE SCALE GENOMIC DNA]</scope>
    <source>
        <strain evidence="2 3">SS1-5</strain>
    </source>
</reference>
<feature type="region of interest" description="Disordered" evidence="1">
    <location>
        <begin position="661"/>
        <end position="693"/>
    </location>
</feature>